<evidence type="ECO:0000313" key="2">
    <source>
        <dbReference type="EMBL" id="ADN75303.1"/>
    </source>
</evidence>
<keyword evidence="3" id="KW-1185">Reference proteome</keyword>
<dbReference type="Gene3D" id="2.40.160.50">
    <property type="entry name" value="membrane protein fhac: a member of the omp85/tpsb transporter family"/>
    <property type="match status" value="1"/>
</dbReference>
<dbReference type="STRING" id="550540.Fbal_1094"/>
<evidence type="ECO:0000256" key="1">
    <source>
        <dbReference type="SAM" id="SignalP"/>
    </source>
</evidence>
<feature type="chain" id="PRO_5003151193" description="Haemolysin activator HlyB C-terminal domain-containing protein" evidence="1">
    <location>
        <begin position="21"/>
        <end position="527"/>
    </location>
</feature>
<evidence type="ECO:0008006" key="4">
    <source>
        <dbReference type="Google" id="ProtNLM"/>
    </source>
</evidence>
<proteinExistence type="predicted"/>
<dbReference type="OrthoDB" id="6306838at2"/>
<evidence type="ECO:0000313" key="3">
    <source>
        <dbReference type="Proteomes" id="UP000006683"/>
    </source>
</evidence>
<gene>
    <name evidence="2" type="ordered locus">Fbal_1094</name>
</gene>
<accession>E1SVF7</accession>
<keyword evidence="1" id="KW-0732">Signal</keyword>
<dbReference type="Proteomes" id="UP000006683">
    <property type="component" value="Chromosome"/>
</dbReference>
<sequence length="527" mass="60511">MNHRLWNVTLLALLAPVVMAESPEDAPLIETCGPDPQYQFISHNVFDPTLPGYTWVHRFANQLHITTRPVTLENEVAGFTPCEEDVDDLYELERYLRARPYLRDAQVQEHTRSDGERLIEVQTWDTWSLLPTISFSREGGENSGSFGIKDSNFLGLGIDTELLYFSNYERTGYLLDLKTPLFLKQNLRLALTLADTDDGRQAAFSLIRPFVAKDTRYAWAVSMNDEKREDSIRQGNGQVNEYARAALQYRGWYGWSPGEQNDAVWRYQVGLSRDKMTFGAIEETALLPADRDQVVAWFRSHYQQDRFTERTNVFLINSYEDINLGLDIGLRVGWDTRNSNPQGDAQLAFGLDLHPNLLWLTKLAGEVEEREDGKTRLYGQWRQELFYRFSEPVRFYAKTVLTGSDNAYIDQPVTLGGDTGMRGYPLQYQHGDWHWLASAEARYYPSITLFQLAEVGAAMFYDVGRSYGGSPYPDNPEGALQSVGAGLRFYLSRAGSRNVVHLDFARPINDDPEVNRWEWRVEVRNHF</sequence>
<organism evidence="2 3">
    <name type="scientific">Ferrimonas balearica (strain DSM 9799 / CCM 4581 / KCTC 23876 / PAT)</name>
    <dbReference type="NCBI Taxonomy" id="550540"/>
    <lineage>
        <taxon>Bacteria</taxon>
        <taxon>Pseudomonadati</taxon>
        <taxon>Pseudomonadota</taxon>
        <taxon>Gammaproteobacteria</taxon>
        <taxon>Alteromonadales</taxon>
        <taxon>Ferrimonadaceae</taxon>
        <taxon>Ferrimonas</taxon>
    </lineage>
</organism>
<name>E1SVF7_FERBD</name>
<dbReference type="RefSeq" id="WP_013344609.1">
    <property type="nucleotide sequence ID" value="NC_014541.1"/>
</dbReference>
<dbReference type="GeneID" id="67181332"/>
<feature type="signal peptide" evidence="1">
    <location>
        <begin position="1"/>
        <end position="20"/>
    </location>
</feature>
<dbReference type="eggNOG" id="COG4775">
    <property type="taxonomic scope" value="Bacteria"/>
</dbReference>
<dbReference type="HOGENOM" id="CLU_034081_0_0_6"/>
<dbReference type="KEGG" id="fbl:Fbal_1094"/>
<dbReference type="AlphaFoldDB" id="E1SVF7"/>
<protein>
    <recommendedName>
        <fullName evidence="4">Haemolysin activator HlyB C-terminal domain-containing protein</fullName>
    </recommendedName>
</protein>
<dbReference type="EMBL" id="CP002209">
    <property type="protein sequence ID" value="ADN75303.1"/>
    <property type="molecule type" value="Genomic_DNA"/>
</dbReference>
<reference evidence="2 3" key="1">
    <citation type="journal article" date="2010" name="Stand. Genomic Sci.">
        <title>Complete genome sequence of Ferrimonas balearica type strain (PAT).</title>
        <authorList>
            <person name="Nolan M."/>
            <person name="Sikorski J."/>
            <person name="Davenport K."/>
            <person name="Lucas S."/>
            <person name="Glavina Del Rio T."/>
            <person name="Tice H."/>
            <person name="Cheng J."/>
            <person name="Goodwin L."/>
            <person name="Pitluck S."/>
            <person name="Liolios K."/>
            <person name="Ivanova N."/>
            <person name="Mavromatis K."/>
            <person name="Ovchinnikova G."/>
            <person name="Pati A."/>
            <person name="Chen A."/>
            <person name="Palaniappan K."/>
            <person name="Land M."/>
            <person name="Hauser L."/>
            <person name="Chang Y."/>
            <person name="Jeffries C."/>
            <person name="Tapia R."/>
            <person name="Brettin T."/>
            <person name="Detter J."/>
            <person name="Han C."/>
            <person name="Yasawong M."/>
            <person name="Rohde M."/>
            <person name="Tindall B."/>
            <person name="Goker M."/>
            <person name="Woyke T."/>
            <person name="Bristow J."/>
            <person name="Eisen J."/>
            <person name="Markowitz V."/>
            <person name="Hugenholtz P."/>
            <person name="Kyrpides N."/>
            <person name="Klenk H."/>
            <person name="Lapidus A."/>
        </authorList>
    </citation>
    <scope>NUCLEOTIDE SEQUENCE [LARGE SCALE GENOMIC DNA]</scope>
    <source>
        <strain evidence="3">DSM 9799 / CCM 4581 / KCTC 23876 / PAT</strain>
    </source>
</reference>